<dbReference type="CDD" id="cd05387">
    <property type="entry name" value="BY-kinase"/>
    <property type="match status" value="1"/>
</dbReference>
<dbReference type="Pfam" id="PF13807">
    <property type="entry name" value="GNVR"/>
    <property type="match status" value="1"/>
</dbReference>
<feature type="transmembrane region" description="Helical" evidence="17">
    <location>
        <begin position="502"/>
        <end position="521"/>
    </location>
</feature>
<dbReference type="InterPro" id="IPR003856">
    <property type="entry name" value="LPS_length_determ_N"/>
</dbReference>
<evidence type="ECO:0000256" key="11">
    <source>
        <dbReference type="ARBA" id="ARBA00022840"/>
    </source>
</evidence>
<keyword evidence="12 17" id="KW-1133">Transmembrane helix</keyword>
<evidence type="ECO:0000256" key="7">
    <source>
        <dbReference type="ARBA" id="ARBA00022679"/>
    </source>
</evidence>
<feature type="domain" description="AAA" evidence="19">
    <location>
        <begin position="598"/>
        <end position="725"/>
    </location>
</feature>
<evidence type="ECO:0000256" key="5">
    <source>
        <dbReference type="ARBA" id="ARBA00022475"/>
    </source>
</evidence>
<proteinExistence type="inferred from homology"/>
<comment type="caution">
    <text evidence="21">The sequence shown here is derived from an EMBL/GenBank/DDBJ whole genome shotgun (WGS) entry which is preliminary data.</text>
</comment>
<dbReference type="RefSeq" id="WP_254168875.1">
    <property type="nucleotide sequence ID" value="NZ_JAHESF010000039.1"/>
</dbReference>
<keyword evidence="14" id="KW-0829">Tyrosine-protein kinase</keyword>
<comment type="similarity">
    <text evidence="3">Belongs to the etk/wzc family.</text>
</comment>
<dbReference type="InterPro" id="IPR032807">
    <property type="entry name" value="GNVR"/>
</dbReference>
<dbReference type="PANTHER" id="PTHR32309:SF13">
    <property type="entry name" value="FERRIC ENTEROBACTIN TRANSPORT PROTEIN FEPE"/>
    <property type="match status" value="1"/>
</dbReference>
<dbReference type="AlphaFoldDB" id="A0AAP2DTL0"/>
<dbReference type="GO" id="GO:0005886">
    <property type="term" value="C:plasma membrane"/>
    <property type="evidence" value="ECO:0007669"/>
    <property type="project" value="UniProtKB-SubCell"/>
</dbReference>
<dbReference type="SUPFAM" id="SSF52540">
    <property type="entry name" value="P-loop containing nucleoside triphosphate hydrolases"/>
    <property type="match status" value="1"/>
</dbReference>
<keyword evidence="22" id="KW-1185">Reference proteome</keyword>
<evidence type="ECO:0000256" key="9">
    <source>
        <dbReference type="ARBA" id="ARBA00022741"/>
    </source>
</evidence>
<dbReference type="InterPro" id="IPR050445">
    <property type="entry name" value="Bact_polysacc_biosynth/exp"/>
</dbReference>
<name>A0AAP2DTL0_9BACT</name>
<keyword evidence="10" id="KW-0418">Kinase</keyword>
<keyword evidence="7 21" id="KW-0808">Transferase</keyword>
<comment type="subcellular location">
    <subcellularLocation>
        <location evidence="1">Cell inner membrane</location>
        <topology evidence="1">Multi-pass membrane protein</topology>
    </subcellularLocation>
</comment>
<evidence type="ECO:0000256" key="17">
    <source>
        <dbReference type="SAM" id="Phobius"/>
    </source>
</evidence>
<accession>A0AAP2DTL0</accession>
<feature type="domain" description="Polysaccharide chain length determinant N-terminal" evidence="18">
    <location>
        <begin position="3"/>
        <end position="97"/>
    </location>
</feature>
<evidence type="ECO:0000256" key="15">
    <source>
        <dbReference type="ARBA" id="ARBA00051245"/>
    </source>
</evidence>
<organism evidence="21 22">
    <name type="scientific">Chryseosolibacter histidini</name>
    <dbReference type="NCBI Taxonomy" id="2782349"/>
    <lineage>
        <taxon>Bacteria</taxon>
        <taxon>Pseudomonadati</taxon>
        <taxon>Bacteroidota</taxon>
        <taxon>Cytophagia</taxon>
        <taxon>Cytophagales</taxon>
        <taxon>Chryseotaleaceae</taxon>
        <taxon>Chryseosolibacter</taxon>
    </lineage>
</organism>
<evidence type="ECO:0000256" key="8">
    <source>
        <dbReference type="ARBA" id="ARBA00022692"/>
    </source>
</evidence>
<dbReference type="Proteomes" id="UP001319200">
    <property type="component" value="Unassembled WGS sequence"/>
</dbReference>
<dbReference type="GO" id="GO:0042802">
    <property type="term" value="F:identical protein binding"/>
    <property type="evidence" value="ECO:0007669"/>
    <property type="project" value="UniProtKB-ARBA"/>
</dbReference>
<comment type="similarity">
    <text evidence="2">Belongs to the CpsD/CapB family.</text>
</comment>
<dbReference type="Gene3D" id="3.40.50.300">
    <property type="entry name" value="P-loop containing nucleotide triphosphate hydrolases"/>
    <property type="match status" value="1"/>
</dbReference>
<evidence type="ECO:0000259" key="19">
    <source>
        <dbReference type="Pfam" id="PF13614"/>
    </source>
</evidence>
<feature type="coiled-coil region" evidence="16">
    <location>
        <begin position="306"/>
        <end position="333"/>
    </location>
</feature>
<dbReference type="GO" id="GO:0005524">
    <property type="term" value="F:ATP binding"/>
    <property type="evidence" value="ECO:0007669"/>
    <property type="project" value="UniProtKB-KW"/>
</dbReference>
<dbReference type="EC" id="2.7.10.2" evidence="4"/>
<reference evidence="21 22" key="1">
    <citation type="submission" date="2021-05" db="EMBL/GenBank/DDBJ databases">
        <title>A Polyphasic approach of four new species of the genus Ohtaekwangia: Ohtaekwangia histidinii sp. nov., Ohtaekwangia cretensis sp. nov., Ohtaekwangia indiensis sp. nov., Ohtaekwangia reichenbachii sp. nov. from diverse environment.</title>
        <authorList>
            <person name="Octaviana S."/>
        </authorList>
    </citation>
    <scope>NUCLEOTIDE SEQUENCE [LARGE SCALE GENOMIC DNA]</scope>
    <source>
        <strain evidence="21 22">PWU4</strain>
    </source>
</reference>
<evidence type="ECO:0000259" key="20">
    <source>
        <dbReference type="Pfam" id="PF13807"/>
    </source>
</evidence>
<feature type="transmembrane region" description="Helical" evidence="17">
    <location>
        <begin position="18"/>
        <end position="36"/>
    </location>
</feature>
<dbReference type="InterPro" id="IPR005702">
    <property type="entry name" value="Wzc-like_C"/>
</dbReference>
<evidence type="ECO:0000259" key="18">
    <source>
        <dbReference type="Pfam" id="PF02706"/>
    </source>
</evidence>
<evidence type="ECO:0000313" key="22">
    <source>
        <dbReference type="Proteomes" id="UP001319200"/>
    </source>
</evidence>
<protein>
    <recommendedName>
        <fullName evidence="4">non-specific protein-tyrosine kinase</fullName>
        <ecNumber evidence="4">2.7.10.2</ecNumber>
    </recommendedName>
</protein>
<dbReference type="Pfam" id="PF02706">
    <property type="entry name" value="Wzz"/>
    <property type="match status" value="1"/>
</dbReference>
<evidence type="ECO:0000256" key="16">
    <source>
        <dbReference type="SAM" id="Coils"/>
    </source>
</evidence>
<evidence type="ECO:0000256" key="10">
    <source>
        <dbReference type="ARBA" id="ARBA00022777"/>
    </source>
</evidence>
<dbReference type="InterPro" id="IPR027417">
    <property type="entry name" value="P-loop_NTPase"/>
</dbReference>
<keyword evidence="6" id="KW-0997">Cell inner membrane</keyword>
<dbReference type="NCBIfam" id="TIGR01007">
    <property type="entry name" value="eps_fam"/>
    <property type="match status" value="1"/>
</dbReference>
<dbReference type="Pfam" id="PF13614">
    <property type="entry name" value="AAA_31"/>
    <property type="match status" value="1"/>
</dbReference>
<keyword evidence="8 17" id="KW-0812">Transmembrane</keyword>
<sequence>MDEKIDIKHLVRKITNHWWYFLVAVTLLVPLAYLYIKTADEIYSVKASLLIANQEQTAPNTEKFMKGMELLTSYTEIEDEVGVLGSHTMVKDVIRQLDFGVSYFEKQRFKNVEMYEDIPFTVTLDSSKVQMINVPIFVERISPDTFRIRAEAQEVSMYDLMLDQIEREVSVVDFDEVALATDTFRNRYLGLKITFNTDFSKSDEKQYYFVINDLKSLVDAYQANLKIEPLSRESNILQLHTKGKVPAKEIVFLDALVNVYLKNQLDKKNQLGLKTIQFIDRQIGGVYDSLKQVEGSLETFRIRNNILDINATAQNLTVNLDRLEAEKAEVEVKLKYYTYVASSLNSNGDVKDIVAPSTFGLDDPLLSSLLIELSRLSQERTGLNYSTKENNPMSEVSDLKIRNTKKNLLENVNNIIDASTMALNDINTRLLVVKNRLNRLPKNERELVNLERRFKFNDNVYNYLLQKRAEAGIAIASNSPETTVIDRAKQVGYGPISPNKKIVFAIALFASLILPICLIVIKDFFNDNIISHEDIERSTKIPFIGTISRGQKREQNGIVAYSRTPMGESFRSLRVNLQYLTFGKDIQVIGFTSSGESEGKTFCAVNLAASMAQSGRRTILIDTDLRCPTVAGYFKLKNEKGLSTYLVGSAVINDIINKTEIKDLDVITSGPLPPNPLDLISHSRMATLIHTLKQSYHTIVMDAPPIGYVSEYVILMKYTDVNIYVVRSDYTSRFHLVKINKLYEEKKINNISILLNDVKPTKLNGYINGYMKKMKAKA</sequence>
<evidence type="ECO:0000256" key="2">
    <source>
        <dbReference type="ARBA" id="ARBA00007316"/>
    </source>
</evidence>
<dbReference type="PANTHER" id="PTHR32309">
    <property type="entry name" value="TYROSINE-PROTEIN KINASE"/>
    <property type="match status" value="1"/>
</dbReference>
<evidence type="ECO:0000256" key="3">
    <source>
        <dbReference type="ARBA" id="ARBA00008883"/>
    </source>
</evidence>
<keyword evidence="13 17" id="KW-0472">Membrane</keyword>
<evidence type="ECO:0000256" key="14">
    <source>
        <dbReference type="ARBA" id="ARBA00023137"/>
    </source>
</evidence>
<evidence type="ECO:0000256" key="12">
    <source>
        <dbReference type="ARBA" id="ARBA00022989"/>
    </source>
</evidence>
<evidence type="ECO:0000256" key="1">
    <source>
        <dbReference type="ARBA" id="ARBA00004429"/>
    </source>
</evidence>
<gene>
    <name evidence="21" type="ORF">KK083_25835</name>
</gene>
<dbReference type="InterPro" id="IPR025669">
    <property type="entry name" value="AAA_dom"/>
</dbReference>
<feature type="domain" description="Tyrosine-protein kinase G-rich" evidence="20">
    <location>
        <begin position="444"/>
        <end position="523"/>
    </location>
</feature>
<comment type="catalytic activity">
    <reaction evidence="15">
        <text>L-tyrosyl-[protein] + ATP = O-phospho-L-tyrosyl-[protein] + ADP + H(+)</text>
        <dbReference type="Rhea" id="RHEA:10596"/>
        <dbReference type="Rhea" id="RHEA-COMP:10136"/>
        <dbReference type="Rhea" id="RHEA-COMP:20101"/>
        <dbReference type="ChEBI" id="CHEBI:15378"/>
        <dbReference type="ChEBI" id="CHEBI:30616"/>
        <dbReference type="ChEBI" id="CHEBI:46858"/>
        <dbReference type="ChEBI" id="CHEBI:61978"/>
        <dbReference type="ChEBI" id="CHEBI:456216"/>
        <dbReference type="EC" id="2.7.10.2"/>
    </reaction>
</comment>
<dbReference type="FunFam" id="3.40.50.300:FF:000527">
    <property type="entry name" value="Tyrosine-protein kinase etk"/>
    <property type="match status" value="1"/>
</dbReference>
<evidence type="ECO:0000313" key="21">
    <source>
        <dbReference type="EMBL" id="MBT1700334.1"/>
    </source>
</evidence>
<keyword evidence="16" id="KW-0175">Coiled coil</keyword>
<evidence type="ECO:0000256" key="4">
    <source>
        <dbReference type="ARBA" id="ARBA00011903"/>
    </source>
</evidence>
<evidence type="ECO:0000256" key="6">
    <source>
        <dbReference type="ARBA" id="ARBA00022519"/>
    </source>
</evidence>
<keyword evidence="9" id="KW-0547">Nucleotide-binding</keyword>
<keyword evidence="11" id="KW-0067">ATP-binding</keyword>
<keyword evidence="5" id="KW-1003">Cell membrane</keyword>
<dbReference type="GO" id="GO:0004715">
    <property type="term" value="F:non-membrane spanning protein tyrosine kinase activity"/>
    <property type="evidence" value="ECO:0007669"/>
    <property type="project" value="UniProtKB-EC"/>
</dbReference>
<evidence type="ECO:0000256" key="13">
    <source>
        <dbReference type="ARBA" id="ARBA00023136"/>
    </source>
</evidence>
<dbReference type="EMBL" id="JAHESF010000039">
    <property type="protein sequence ID" value="MBT1700334.1"/>
    <property type="molecule type" value="Genomic_DNA"/>
</dbReference>